<comment type="caution">
    <text evidence="1">The sequence shown here is derived from an EMBL/GenBank/DDBJ whole genome shotgun (WGS) entry which is preliminary data.</text>
</comment>
<protein>
    <submittedName>
        <fullName evidence="1">Uncharacterized protein</fullName>
    </submittedName>
</protein>
<evidence type="ECO:0000313" key="2">
    <source>
        <dbReference type="Proteomes" id="UP001595998"/>
    </source>
</evidence>
<organism evidence="1 2">
    <name type="scientific">Deinococcus navajonensis</name>
    <dbReference type="NCBI Taxonomy" id="309884"/>
    <lineage>
        <taxon>Bacteria</taxon>
        <taxon>Thermotogati</taxon>
        <taxon>Deinococcota</taxon>
        <taxon>Deinococci</taxon>
        <taxon>Deinococcales</taxon>
        <taxon>Deinococcaceae</taxon>
        <taxon>Deinococcus</taxon>
    </lineage>
</organism>
<evidence type="ECO:0000313" key="1">
    <source>
        <dbReference type="EMBL" id="MFC4426240.1"/>
    </source>
</evidence>
<sequence>MTYRTCTAKAAFPLRVAGTTTGRGEPGNFAFTPAQADLSAHPDVPGHDMPARVYPRDLKNVVIGQHELQAAQPFNAISGRLNASLNHQGKAALTAFGELTSRNPDPLPGDQVTVQYIQNGQLVTTTLEALLMQ</sequence>
<name>A0ABV8XPU6_9DEIO</name>
<accession>A0ABV8XPU6</accession>
<dbReference type="EMBL" id="JBHSEH010000006">
    <property type="protein sequence ID" value="MFC4426240.1"/>
    <property type="molecule type" value="Genomic_DNA"/>
</dbReference>
<dbReference type="RefSeq" id="WP_380038496.1">
    <property type="nucleotide sequence ID" value="NZ_JBHSEH010000006.1"/>
</dbReference>
<dbReference type="Proteomes" id="UP001595998">
    <property type="component" value="Unassembled WGS sequence"/>
</dbReference>
<gene>
    <name evidence="1" type="ORF">ACFOZ9_08430</name>
</gene>
<keyword evidence="2" id="KW-1185">Reference proteome</keyword>
<proteinExistence type="predicted"/>
<reference evidence="2" key="1">
    <citation type="journal article" date="2019" name="Int. J. Syst. Evol. Microbiol.">
        <title>The Global Catalogue of Microorganisms (GCM) 10K type strain sequencing project: providing services to taxonomists for standard genome sequencing and annotation.</title>
        <authorList>
            <consortium name="The Broad Institute Genomics Platform"/>
            <consortium name="The Broad Institute Genome Sequencing Center for Infectious Disease"/>
            <person name="Wu L."/>
            <person name="Ma J."/>
        </authorList>
    </citation>
    <scope>NUCLEOTIDE SEQUENCE [LARGE SCALE GENOMIC DNA]</scope>
    <source>
        <strain evidence="2">CCUG 56029</strain>
    </source>
</reference>